<dbReference type="SUPFAM" id="SSF46785">
    <property type="entry name" value="Winged helix' DNA-binding domain"/>
    <property type="match status" value="1"/>
</dbReference>
<dbReference type="Gene3D" id="1.10.10.10">
    <property type="entry name" value="Winged helix-like DNA-binding domain superfamily/Winged helix DNA-binding domain"/>
    <property type="match status" value="1"/>
</dbReference>
<reference evidence="2 3" key="1">
    <citation type="journal article" date="2019" name="Emerg. Microbes Infect.">
        <title>Comprehensive subspecies identification of 175 nontuberculous mycobacteria species based on 7547 genomic profiles.</title>
        <authorList>
            <person name="Matsumoto Y."/>
            <person name="Kinjo T."/>
            <person name="Motooka D."/>
            <person name="Nabeya D."/>
            <person name="Jung N."/>
            <person name="Uechi K."/>
            <person name="Horii T."/>
            <person name="Iida T."/>
            <person name="Fujita J."/>
            <person name="Nakamura S."/>
        </authorList>
    </citation>
    <scope>NUCLEOTIDE SEQUENCE [LARGE SCALE GENOMIC DNA]</scope>
    <source>
        <strain evidence="2 3">JCM 30395</strain>
    </source>
</reference>
<proteinExistence type="predicted"/>
<dbReference type="KEGG" id="msar:MSAR_15200"/>
<feature type="domain" description="HTH lysR-type" evidence="1">
    <location>
        <begin position="573"/>
        <end position="631"/>
    </location>
</feature>
<evidence type="ECO:0000313" key="3">
    <source>
        <dbReference type="Proteomes" id="UP000466445"/>
    </source>
</evidence>
<name>A0A7I7SN18_9MYCO</name>
<dbReference type="AlphaFoldDB" id="A0A7I7SN18"/>
<gene>
    <name evidence="2" type="ORF">MSAR_15200</name>
</gene>
<evidence type="ECO:0000313" key="2">
    <source>
        <dbReference type="EMBL" id="BBY58384.1"/>
    </source>
</evidence>
<dbReference type="InterPro" id="IPR000847">
    <property type="entry name" value="LysR_HTH_N"/>
</dbReference>
<dbReference type="EMBL" id="AP022595">
    <property type="protein sequence ID" value="BBY58384.1"/>
    <property type="molecule type" value="Genomic_DNA"/>
</dbReference>
<dbReference type="GO" id="GO:0003700">
    <property type="term" value="F:DNA-binding transcription factor activity"/>
    <property type="evidence" value="ECO:0007669"/>
    <property type="project" value="InterPro"/>
</dbReference>
<accession>A0A7I7SN18</accession>
<evidence type="ECO:0000259" key="1">
    <source>
        <dbReference type="Pfam" id="PF00126"/>
    </source>
</evidence>
<dbReference type="InterPro" id="IPR036390">
    <property type="entry name" value="WH_DNA-bd_sf"/>
</dbReference>
<organism evidence="2 3">
    <name type="scientific">Mycolicibacterium sarraceniae</name>
    <dbReference type="NCBI Taxonomy" id="1534348"/>
    <lineage>
        <taxon>Bacteria</taxon>
        <taxon>Bacillati</taxon>
        <taxon>Actinomycetota</taxon>
        <taxon>Actinomycetes</taxon>
        <taxon>Mycobacteriales</taxon>
        <taxon>Mycobacteriaceae</taxon>
        <taxon>Mycolicibacterium</taxon>
    </lineage>
</organism>
<sequence length="644" mass="71722">MLTAGTADYGIYVQQPVNVQTALRDLAMIAARVVVHSRRHSLHELPHADFIAAYDEDRVRAAPVTPTRHLRRLSLDAPVTAVEAAVYATEALKIVETATSALAAQRMAWLIPDEELPGTERILNIGLSCSRALAAAQIKAYAPNLIPPLQLRYRSASPDPATPAASKLGVERLVSSLPSTLWPEWSIRFGLTSRTYERWRPALASAVLLVGTDLTPEAAAKQLDNGAERTLQHLLRYLHQSEHWPSFSTALIRLADYLRTSGNPIDYQRRRRLDYRSLLPDPDWNAAAHRAGALPGSPVKAEIARRYLFRRISGRSAPPDAQDARNGRPQMLTRTLNFPLDLTSALQHALDEHAMVFLARNGIADEPLKWHPPLALVEGLALPAPECEHVDITALRSAASAASARVPALARTFHVTIDTVRYLLDRHPPEPNATGGRTVRRDVLRAARNTSLTKEVLHELYDVQHLACAEIGARFGMSRTSVRRSANQYGVTLRSQEVSIDFQWLHQNYVVARRTQTDLCAELGISWPTLRKWLARYDILLHQPARSRRIILSRVEAHELLHQTLSRPAGLIHLSNFVRVTEHESVCEAAEHLGINRSTLNTQIRYLTKDFGGPLLEHWTPNRPMATTELGSKAVAAHEALRKG</sequence>
<dbReference type="InterPro" id="IPR036388">
    <property type="entry name" value="WH-like_DNA-bd_sf"/>
</dbReference>
<dbReference type="Pfam" id="PF00126">
    <property type="entry name" value="HTH_1"/>
    <property type="match status" value="1"/>
</dbReference>
<dbReference type="Proteomes" id="UP000466445">
    <property type="component" value="Chromosome"/>
</dbReference>
<protein>
    <recommendedName>
        <fullName evidence="1">HTH lysR-type domain-containing protein</fullName>
    </recommendedName>
</protein>
<keyword evidence="3" id="KW-1185">Reference proteome</keyword>